<comment type="caution">
    <text evidence="1">The sequence shown here is derived from an EMBL/GenBank/DDBJ whole genome shotgun (WGS) entry which is preliminary data.</text>
</comment>
<dbReference type="RefSeq" id="XP_037226002.1">
    <property type="nucleotide sequence ID" value="XM_037358092.1"/>
</dbReference>
<gene>
    <name evidence="1" type="ORF">MIND_00114900</name>
</gene>
<organism evidence="1 2">
    <name type="scientific">Mycena indigotica</name>
    <dbReference type="NCBI Taxonomy" id="2126181"/>
    <lineage>
        <taxon>Eukaryota</taxon>
        <taxon>Fungi</taxon>
        <taxon>Dikarya</taxon>
        <taxon>Basidiomycota</taxon>
        <taxon>Agaricomycotina</taxon>
        <taxon>Agaricomycetes</taxon>
        <taxon>Agaricomycetidae</taxon>
        <taxon>Agaricales</taxon>
        <taxon>Marasmiineae</taxon>
        <taxon>Mycenaceae</taxon>
        <taxon>Mycena</taxon>
    </lineage>
</organism>
<protein>
    <submittedName>
        <fullName evidence="1">Uncharacterized protein</fullName>
    </submittedName>
</protein>
<dbReference type="GeneID" id="59340608"/>
<dbReference type="EMBL" id="JACAZF010000001">
    <property type="protein sequence ID" value="KAF7315979.1"/>
    <property type="molecule type" value="Genomic_DNA"/>
</dbReference>
<keyword evidence="2" id="KW-1185">Reference proteome</keyword>
<dbReference type="Proteomes" id="UP000636479">
    <property type="component" value="Unassembled WGS sequence"/>
</dbReference>
<proteinExistence type="predicted"/>
<evidence type="ECO:0000313" key="2">
    <source>
        <dbReference type="Proteomes" id="UP000636479"/>
    </source>
</evidence>
<sequence>MGRRRRSATSKETNLLHLPPEICALICHSETTEPKTLLQLSRLSHSFRYEAQRLIYRVVDLRTSSKPLAWARAVTHNPRLGTYVQRFTLSPSPDLAVAAKIARALRNCPNIKRLAAQTAYWSPDYNCADDVTHTWIIDNAPFQLTHFSNSSLRNSFLHPFWNKQTEIQVLSLPLIINSEGKRGFPCREDQLPKLIALDVASTNFLPATPRPLQRIQIGVTNPMPNAHQNLRALRRFAATLTVFNFSAVAIELMETISVVSQAAPNLQHLGLSEKLSRTGFDHSVISDFVPCPLLQDMKHLRSFVLYTYTRRRLVLPANTSIGTPEGDHFVHANLNAEALLRVCPALDQVVVGTYVKKTVDDTVSYTEKTCKVTRVSGDPNRYLTQTGKGFDLAAMGRFWDI</sequence>
<dbReference type="OrthoDB" id="3232239at2759"/>
<evidence type="ECO:0000313" key="1">
    <source>
        <dbReference type="EMBL" id="KAF7315979.1"/>
    </source>
</evidence>
<dbReference type="AlphaFoldDB" id="A0A8H6TEW1"/>
<accession>A0A8H6TEW1</accession>
<name>A0A8H6TEW1_9AGAR</name>
<reference evidence="1" key="1">
    <citation type="submission" date="2020-05" db="EMBL/GenBank/DDBJ databases">
        <title>Mycena genomes resolve the evolution of fungal bioluminescence.</title>
        <authorList>
            <person name="Tsai I.J."/>
        </authorList>
    </citation>
    <scope>NUCLEOTIDE SEQUENCE</scope>
    <source>
        <strain evidence="1">171206Taipei</strain>
    </source>
</reference>